<evidence type="ECO:0000313" key="1">
    <source>
        <dbReference type="EMBL" id="MSB76497.1"/>
    </source>
</evidence>
<dbReference type="RefSeq" id="WP_172733676.1">
    <property type="nucleotide sequence ID" value="NZ_WKMO01000192.1"/>
</dbReference>
<feature type="non-terminal residue" evidence="1">
    <location>
        <position position="1"/>
    </location>
</feature>
<comment type="caution">
    <text evidence="1">The sequence shown here is derived from an EMBL/GenBank/DDBJ whole genome shotgun (WGS) entry which is preliminary data.</text>
</comment>
<dbReference type="AlphaFoldDB" id="A0A9Q4QYY0"/>
<reference evidence="1 2" key="1">
    <citation type="journal article" date="2019" name="Nat. Med.">
        <title>A library of human gut bacterial isolates paired with longitudinal multiomics data enables mechanistic microbiome research.</title>
        <authorList>
            <person name="Poyet M."/>
            <person name="Groussin M."/>
            <person name="Gibbons S.M."/>
            <person name="Avila-Pacheco J."/>
            <person name="Jiang X."/>
            <person name="Kearney S.M."/>
            <person name="Perrotta A.R."/>
            <person name="Berdy B."/>
            <person name="Zhao S."/>
            <person name="Lieberman T.D."/>
            <person name="Swanson P.K."/>
            <person name="Smith M."/>
            <person name="Roesemann S."/>
            <person name="Alexander J.E."/>
            <person name="Rich S.A."/>
            <person name="Livny J."/>
            <person name="Vlamakis H."/>
            <person name="Clish C."/>
            <person name="Bullock K."/>
            <person name="Deik A."/>
            <person name="Scott J."/>
            <person name="Pierce K.A."/>
            <person name="Xavier R.J."/>
            <person name="Alm E.J."/>
        </authorList>
    </citation>
    <scope>NUCLEOTIDE SEQUENCE [LARGE SCALE GENOMIC DNA]</scope>
    <source>
        <strain evidence="1 2">BIOML-A20</strain>
    </source>
</reference>
<feature type="non-terminal residue" evidence="1">
    <location>
        <position position="433"/>
    </location>
</feature>
<accession>A0A9Q4QYY0</accession>
<organism evidence="1 2">
    <name type="scientific">Parabacteroides distasonis</name>
    <dbReference type="NCBI Taxonomy" id="823"/>
    <lineage>
        <taxon>Bacteria</taxon>
        <taxon>Pseudomonadati</taxon>
        <taxon>Bacteroidota</taxon>
        <taxon>Bacteroidia</taxon>
        <taxon>Bacteroidales</taxon>
        <taxon>Tannerellaceae</taxon>
        <taxon>Parabacteroides</taxon>
    </lineage>
</organism>
<evidence type="ECO:0000313" key="2">
    <source>
        <dbReference type="Proteomes" id="UP000441609"/>
    </source>
</evidence>
<name>A0A9Q4QYY0_PARDI</name>
<sequence length="433" mass="49765">AQDTLHDDPSETLTAVETAKGVLLFEYSGFGKTCCHAYMQHLADRFFITDEEKPEFVNLYKLTRPDAEVVKAFQASPNAFSLYTNSFLPEKAQYLDATILRNARLDRSHRIEPTFDAYDKFASSYNVLPSIANAQILRLLSLQETAGIYGIDYTTRRIPFIHKNSFNSQFNALQNIPAENKGGQEKVKSQIRDQAAYILKRDYGLIPESLQNKEIDPIISLQTPKGAVYLPATDEGAIYKQCYLQYLADRFFTPEVQALGRIREFYISCPNHSTEHYMQKHLDLFRSNPFYGQLAKMPLYPIEQSELLKKGGYPIEPTYHAFKQFTEDYRLSVTPENAEIFTLLFIREYGLPADFNTNESYKEFTHKGNFKPLDQEMSELQSKKGYSEKAFYNIQNRQQQLADKILGLRYRLTCPPLQLTGPAASEKRKTASR</sequence>
<dbReference type="InterPro" id="IPR046110">
    <property type="entry name" value="DUF6047"/>
</dbReference>
<gene>
    <name evidence="1" type="ORF">GKD70_25005</name>
</gene>
<dbReference type="Pfam" id="PF19513">
    <property type="entry name" value="DUF6047"/>
    <property type="match status" value="2"/>
</dbReference>
<protein>
    <submittedName>
        <fullName evidence="1">Uncharacterized protein</fullName>
    </submittedName>
</protein>
<dbReference type="Proteomes" id="UP000441609">
    <property type="component" value="Unassembled WGS sequence"/>
</dbReference>
<dbReference type="EMBL" id="WKMO01000192">
    <property type="protein sequence ID" value="MSB76497.1"/>
    <property type="molecule type" value="Genomic_DNA"/>
</dbReference>
<proteinExistence type="predicted"/>